<dbReference type="Proteomes" id="UP000054388">
    <property type="component" value="Unassembled WGS sequence"/>
</dbReference>
<dbReference type="PANTHER" id="PTHR43798">
    <property type="entry name" value="MONOACYLGLYCEROL LIPASE"/>
    <property type="match status" value="1"/>
</dbReference>
<proteinExistence type="inferred from homology"/>
<dbReference type="InterPro" id="IPR029058">
    <property type="entry name" value="AB_hydrolase_fold"/>
</dbReference>
<evidence type="ECO:0000313" key="4">
    <source>
        <dbReference type="EMBL" id="KUJ56731.1"/>
    </source>
</evidence>
<evidence type="ECO:0000256" key="2">
    <source>
        <dbReference type="ARBA" id="ARBA00038128"/>
    </source>
</evidence>
<reference evidence="4 5" key="1">
    <citation type="submission" date="2015-10" db="EMBL/GenBank/DDBJ databases">
        <title>Genome sequence of Chryseobacterium greenlandense.</title>
        <authorList>
            <person name="Newman J."/>
            <person name="Fischer K."/>
            <person name="Miller J."/>
        </authorList>
    </citation>
    <scope>NUCLEOTIDE SEQUENCE [LARGE SCALE GENOMIC DNA]</scope>
    <source>
        <strain evidence="4 5">UMB34</strain>
    </source>
</reference>
<dbReference type="PANTHER" id="PTHR43798:SF31">
    <property type="entry name" value="AB HYDROLASE SUPERFAMILY PROTEIN YCLE"/>
    <property type="match status" value="1"/>
</dbReference>
<dbReference type="FunFam" id="3.40.50.1820:FF:000205">
    <property type="entry name" value="Non-haem bromoperoxidase BPO-A2"/>
    <property type="match status" value="1"/>
</dbReference>
<dbReference type="PRINTS" id="PR00412">
    <property type="entry name" value="EPOXHYDRLASE"/>
</dbReference>
<feature type="domain" description="AB hydrolase-1" evidence="3">
    <location>
        <begin position="24"/>
        <end position="261"/>
    </location>
</feature>
<comment type="caution">
    <text evidence="4">The sequence shown here is derived from an EMBL/GenBank/DDBJ whole genome shotgun (WGS) entry which is preliminary data.</text>
</comment>
<evidence type="ECO:0000259" key="3">
    <source>
        <dbReference type="Pfam" id="PF00561"/>
    </source>
</evidence>
<dbReference type="SUPFAM" id="SSF53474">
    <property type="entry name" value="alpha/beta-Hydrolases"/>
    <property type="match status" value="1"/>
</dbReference>
<accession>A0A117KC45</accession>
<dbReference type="GO" id="GO:0016020">
    <property type="term" value="C:membrane"/>
    <property type="evidence" value="ECO:0007669"/>
    <property type="project" value="TreeGrafter"/>
</dbReference>
<dbReference type="PRINTS" id="PR00111">
    <property type="entry name" value="ABHYDROLASE"/>
</dbReference>
<sequence>MPYITKQNEKNYQLYYEDFGHGQPIILIHGWPLSGKSWEAQVPVLLELGYRVISYDRRGFGKSSPTADGYDYDGLTADLHELITELELKNVILFGFSMGGGEVVRYLTNYGSENIDKVALISSIIPIVKQQEDNPDGVPQDDLNEIMDNLKKNRVTFLETFHKNFYNYGLLSQTVSQAQLDYDWSIASCASPIATIKCAESWANTDFRPELSNVNVKTLIVHGDDDQIVPIDTAGRQAAEGISNNEFVVIEGAPHGLNVTHADQLNSILANFLTTN</sequence>
<protein>
    <submittedName>
        <fullName evidence="4">Arylesterase</fullName>
    </submittedName>
</protein>
<dbReference type="AlphaFoldDB" id="A0A117KC45"/>
<evidence type="ECO:0000256" key="1">
    <source>
        <dbReference type="ARBA" id="ARBA00022801"/>
    </source>
</evidence>
<dbReference type="Pfam" id="PF00561">
    <property type="entry name" value="Abhydrolase_1"/>
    <property type="match status" value="1"/>
</dbReference>
<dbReference type="EMBL" id="LMAI01000004">
    <property type="protein sequence ID" value="KUJ56731.1"/>
    <property type="molecule type" value="Genomic_DNA"/>
</dbReference>
<dbReference type="InterPro" id="IPR000073">
    <property type="entry name" value="AB_hydrolase_1"/>
</dbReference>
<dbReference type="GO" id="GO:0016787">
    <property type="term" value="F:hydrolase activity"/>
    <property type="evidence" value="ECO:0007669"/>
    <property type="project" value="UniProtKB-KW"/>
</dbReference>
<name>A0A117KC45_9FLAO</name>
<dbReference type="InterPro" id="IPR000639">
    <property type="entry name" value="Epox_hydrolase-like"/>
</dbReference>
<dbReference type="RefSeq" id="WP_059136637.1">
    <property type="nucleotide sequence ID" value="NZ_LMAI01000004.1"/>
</dbReference>
<dbReference type="InterPro" id="IPR050266">
    <property type="entry name" value="AB_hydrolase_sf"/>
</dbReference>
<dbReference type="Gene3D" id="3.40.50.1820">
    <property type="entry name" value="alpha/beta hydrolase"/>
    <property type="match status" value="1"/>
</dbReference>
<comment type="similarity">
    <text evidence="2">Belongs to the AB hydrolase superfamily. Bacterial non-heme haloperoxidase / perhydrolase family.</text>
</comment>
<keyword evidence="1" id="KW-0378">Hydrolase</keyword>
<organism evidence="4 5">
    <name type="scientific">Chryseobacterium aquaticum subsp. greenlandense</name>
    <dbReference type="NCBI Taxonomy" id="345663"/>
    <lineage>
        <taxon>Bacteria</taxon>
        <taxon>Pseudomonadati</taxon>
        <taxon>Bacteroidota</taxon>
        <taxon>Flavobacteriia</taxon>
        <taxon>Flavobacteriales</taxon>
        <taxon>Weeksellaceae</taxon>
        <taxon>Chryseobacterium group</taxon>
        <taxon>Chryseobacterium</taxon>
    </lineage>
</organism>
<gene>
    <name evidence="4" type="ORF">AR686_09255</name>
</gene>
<evidence type="ECO:0000313" key="5">
    <source>
        <dbReference type="Proteomes" id="UP000054388"/>
    </source>
</evidence>